<accession>A6WA89</accession>
<keyword evidence="2" id="KW-0472">Membrane</keyword>
<feature type="compositionally biased region" description="Polar residues" evidence="1">
    <location>
        <begin position="156"/>
        <end position="172"/>
    </location>
</feature>
<evidence type="ECO:0000256" key="1">
    <source>
        <dbReference type="SAM" id="MobiDB-lite"/>
    </source>
</evidence>
<dbReference type="EMBL" id="CP000750">
    <property type="protein sequence ID" value="ABS03728.1"/>
    <property type="molecule type" value="Genomic_DNA"/>
</dbReference>
<evidence type="ECO:0000313" key="4">
    <source>
        <dbReference type="Proteomes" id="UP000001116"/>
    </source>
</evidence>
<gene>
    <name evidence="3" type="ordered locus">Krad_2247</name>
</gene>
<reference evidence="4" key="1">
    <citation type="journal article" date="2008" name="PLoS ONE">
        <title>Survival in nuclear waste, extreme resistance, and potential applications gleaned from the genome sequence of Kineococcus radiotolerans SRS30216.</title>
        <authorList>
            <person name="Bagwell C.E."/>
            <person name="Bhat S."/>
            <person name="Hawkins G.M."/>
            <person name="Smith B.W."/>
            <person name="Biswas T."/>
            <person name="Hoover T.R."/>
            <person name="Saunders E."/>
            <person name="Han C.S."/>
            <person name="Tsodikov O.V."/>
            <person name="Shimkets L.J."/>
        </authorList>
    </citation>
    <scope>NUCLEOTIDE SEQUENCE [LARGE SCALE GENOMIC DNA]</scope>
    <source>
        <strain evidence="4">ATCC BAA-149 / DSM 14245 / SRS30216</strain>
    </source>
</reference>
<feature type="region of interest" description="Disordered" evidence="1">
    <location>
        <begin position="122"/>
        <end position="178"/>
    </location>
</feature>
<dbReference type="OrthoDB" id="5197944at2"/>
<keyword evidence="2" id="KW-1133">Transmembrane helix</keyword>
<dbReference type="KEGG" id="kra:Krad_2247"/>
<keyword evidence="2" id="KW-0812">Transmembrane</keyword>
<feature type="compositionally biased region" description="Low complexity" evidence="1">
    <location>
        <begin position="122"/>
        <end position="155"/>
    </location>
</feature>
<dbReference type="Proteomes" id="UP000001116">
    <property type="component" value="Chromosome"/>
</dbReference>
<dbReference type="AlphaFoldDB" id="A6WA89"/>
<feature type="transmembrane region" description="Helical" evidence="2">
    <location>
        <begin position="93"/>
        <end position="112"/>
    </location>
</feature>
<dbReference type="STRING" id="266940.Krad_2247"/>
<dbReference type="RefSeq" id="WP_012088054.1">
    <property type="nucleotide sequence ID" value="NC_009664.2"/>
</dbReference>
<feature type="region of interest" description="Disordered" evidence="1">
    <location>
        <begin position="1"/>
        <end position="40"/>
    </location>
</feature>
<evidence type="ECO:0000313" key="3">
    <source>
        <dbReference type="EMBL" id="ABS03728.1"/>
    </source>
</evidence>
<dbReference type="eggNOG" id="ENOG502ZX53">
    <property type="taxonomic scope" value="Bacteria"/>
</dbReference>
<proteinExistence type="predicted"/>
<sequence length="357" mass="37575">MTQRPRDQHPTPGEDDADHLDTDRPNTDRADTDRPDTDHDELADLDDLLQLQHHLQSALHEELHAGRIDEASLHAGTRHQLRRRIQHRRRTRAVAGAFTLAAVIALPLGLHWSAEPSVRTVPAASLTPTPTGTPTQTPAPTAAQTPAQTAAGTSTLSKSPASTPSVDSTAGSSVGLANPDVPVAYDIPDMTRTRAALPAGLVVLGDRGQYPKSPTVMGQACSSRPFDPPMVAGRQITWWNEIQRWPNQASVDLVVTGRATGGGPIAFDALVANTGVCRFTDPTTPFAITVAGADQTWAAHTDSNGLPFVSGAARVGDLIVGITVLHPAQDAVSELTTLLTAAVADLRASGLPAAEGR</sequence>
<keyword evidence="4" id="KW-1185">Reference proteome</keyword>
<evidence type="ECO:0000256" key="2">
    <source>
        <dbReference type="SAM" id="Phobius"/>
    </source>
</evidence>
<feature type="compositionally biased region" description="Basic and acidic residues" evidence="1">
    <location>
        <begin position="19"/>
        <end position="40"/>
    </location>
</feature>
<protein>
    <submittedName>
        <fullName evidence="3">Uncharacterized protein</fullName>
    </submittedName>
</protein>
<organism evidence="3 4">
    <name type="scientific">Kineococcus radiotolerans (strain ATCC BAA-149 / DSM 14245 / SRS30216)</name>
    <dbReference type="NCBI Taxonomy" id="266940"/>
    <lineage>
        <taxon>Bacteria</taxon>
        <taxon>Bacillati</taxon>
        <taxon>Actinomycetota</taxon>
        <taxon>Actinomycetes</taxon>
        <taxon>Kineosporiales</taxon>
        <taxon>Kineosporiaceae</taxon>
        <taxon>Kineococcus</taxon>
    </lineage>
</organism>
<name>A6WA89_KINRD</name>
<dbReference type="HOGENOM" id="CLU_775636_0_0_11"/>